<evidence type="ECO:0000256" key="4">
    <source>
        <dbReference type="ARBA" id="ARBA00023163"/>
    </source>
</evidence>
<evidence type="ECO:0000256" key="3">
    <source>
        <dbReference type="ARBA" id="ARBA00023082"/>
    </source>
</evidence>
<dbReference type="GO" id="GO:0016987">
    <property type="term" value="F:sigma factor activity"/>
    <property type="evidence" value="ECO:0007669"/>
    <property type="project" value="UniProtKB-KW"/>
</dbReference>
<dbReference type="CDD" id="cd06171">
    <property type="entry name" value="Sigma70_r4"/>
    <property type="match status" value="1"/>
</dbReference>
<dbReference type="InterPro" id="IPR036388">
    <property type="entry name" value="WH-like_DNA-bd_sf"/>
</dbReference>
<dbReference type="SUPFAM" id="SSF88946">
    <property type="entry name" value="Sigma2 domain of RNA polymerase sigma factors"/>
    <property type="match status" value="1"/>
</dbReference>
<proteinExistence type="inferred from homology"/>
<dbReference type="GO" id="GO:0006352">
    <property type="term" value="P:DNA-templated transcription initiation"/>
    <property type="evidence" value="ECO:0007669"/>
    <property type="project" value="InterPro"/>
</dbReference>
<gene>
    <name evidence="7" type="ORF">AREALGSMS7_03952</name>
</gene>
<dbReference type="PANTHER" id="PTHR43133:SF46">
    <property type="entry name" value="RNA POLYMERASE SIGMA-70 FACTOR ECF SUBFAMILY"/>
    <property type="match status" value="1"/>
</dbReference>
<dbReference type="InterPro" id="IPR014284">
    <property type="entry name" value="RNA_pol_sigma-70_dom"/>
</dbReference>
<dbReference type="InterPro" id="IPR039425">
    <property type="entry name" value="RNA_pol_sigma-70-like"/>
</dbReference>
<evidence type="ECO:0000313" key="8">
    <source>
        <dbReference type="Proteomes" id="UP000204551"/>
    </source>
</evidence>
<dbReference type="KEGG" id="aalg:AREALGSMS7_03952"/>
<comment type="similarity">
    <text evidence="1">Belongs to the sigma-70 factor family. ECF subfamily.</text>
</comment>
<evidence type="ECO:0000259" key="5">
    <source>
        <dbReference type="Pfam" id="PF04542"/>
    </source>
</evidence>
<dbReference type="Proteomes" id="UP000204551">
    <property type="component" value="Chromosome"/>
</dbReference>
<dbReference type="NCBIfam" id="TIGR02985">
    <property type="entry name" value="Sig70_bacteroi1"/>
    <property type="match status" value="1"/>
</dbReference>
<dbReference type="InterPro" id="IPR014327">
    <property type="entry name" value="RNA_pol_sigma70_bacteroid"/>
</dbReference>
<keyword evidence="4" id="KW-0804">Transcription</keyword>
<dbReference type="InterPro" id="IPR013325">
    <property type="entry name" value="RNA_pol_sigma_r2"/>
</dbReference>
<dbReference type="InterPro" id="IPR013249">
    <property type="entry name" value="RNA_pol_sigma70_r4_t2"/>
</dbReference>
<protein>
    <submittedName>
        <fullName evidence="7">ECF RNA polymerase sigma factor SigW</fullName>
    </submittedName>
</protein>
<evidence type="ECO:0000259" key="6">
    <source>
        <dbReference type="Pfam" id="PF08281"/>
    </source>
</evidence>
<dbReference type="NCBIfam" id="TIGR02937">
    <property type="entry name" value="sigma70-ECF"/>
    <property type="match status" value="1"/>
</dbReference>
<dbReference type="Pfam" id="PF04542">
    <property type="entry name" value="Sigma70_r2"/>
    <property type="match status" value="1"/>
</dbReference>
<dbReference type="Gene3D" id="1.10.1740.10">
    <property type="match status" value="1"/>
</dbReference>
<organism evidence="7 8">
    <name type="scientific">Arenibacter algicola</name>
    <dbReference type="NCBI Taxonomy" id="616991"/>
    <lineage>
        <taxon>Bacteria</taxon>
        <taxon>Pseudomonadati</taxon>
        <taxon>Bacteroidota</taxon>
        <taxon>Flavobacteriia</taxon>
        <taxon>Flavobacteriales</taxon>
        <taxon>Flavobacteriaceae</taxon>
        <taxon>Arenibacter</taxon>
    </lineage>
</organism>
<dbReference type="Pfam" id="PF08281">
    <property type="entry name" value="Sigma70_r4_2"/>
    <property type="match status" value="1"/>
</dbReference>
<keyword evidence="3" id="KW-0731">Sigma factor</keyword>
<evidence type="ECO:0000256" key="2">
    <source>
        <dbReference type="ARBA" id="ARBA00023015"/>
    </source>
</evidence>
<dbReference type="InterPro" id="IPR013324">
    <property type="entry name" value="RNA_pol_sigma_r3/r4-like"/>
</dbReference>
<reference evidence="7 8" key="1">
    <citation type="submission" date="2017-07" db="EMBL/GenBank/DDBJ databases">
        <title>Genome Sequence of Arenibacter algicola Strain SMS7 Isolated from a culture of the Diatom Skeletonema marinoi.</title>
        <authorList>
            <person name="Topel M."/>
            <person name="Pinder M.I.M."/>
            <person name="Johansson O.N."/>
            <person name="Kourtchenko O."/>
            <person name="Godhe A."/>
            <person name="Clarke A.K."/>
        </authorList>
    </citation>
    <scope>NUCLEOTIDE SEQUENCE [LARGE SCALE GENOMIC DNA]</scope>
    <source>
        <strain evidence="7 8">SMS7</strain>
    </source>
</reference>
<evidence type="ECO:0000313" key="7">
    <source>
        <dbReference type="EMBL" id="ASO07359.1"/>
    </source>
</evidence>
<name>A0A221V171_9FLAO</name>
<dbReference type="AlphaFoldDB" id="A0A221V171"/>
<dbReference type="Gene3D" id="1.10.10.10">
    <property type="entry name" value="Winged helix-like DNA-binding domain superfamily/Winged helix DNA-binding domain"/>
    <property type="match status" value="1"/>
</dbReference>
<dbReference type="PANTHER" id="PTHR43133">
    <property type="entry name" value="RNA POLYMERASE ECF-TYPE SIGMA FACTO"/>
    <property type="match status" value="1"/>
</dbReference>
<feature type="domain" description="RNA polymerase sigma-70 region 2" evidence="5">
    <location>
        <begin position="27"/>
        <end position="93"/>
    </location>
</feature>
<dbReference type="EMBL" id="CP022515">
    <property type="protein sequence ID" value="ASO07359.1"/>
    <property type="molecule type" value="Genomic_DNA"/>
</dbReference>
<dbReference type="GO" id="GO:0003677">
    <property type="term" value="F:DNA binding"/>
    <property type="evidence" value="ECO:0007669"/>
    <property type="project" value="InterPro"/>
</dbReference>
<keyword evidence="2" id="KW-0805">Transcription regulation</keyword>
<dbReference type="InterPro" id="IPR007627">
    <property type="entry name" value="RNA_pol_sigma70_r2"/>
</dbReference>
<dbReference type="RefSeq" id="WP_093979638.1">
    <property type="nucleotide sequence ID" value="NZ_CP022515.1"/>
</dbReference>
<dbReference type="SUPFAM" id="SSF88659">
    <property type="entry name" value="Sigma3 and sigma4 domains of RNA polymerase sigma factors"/>
    <property type="match status" value="1"/>
</dbReference>
<feature type="domain" description="RNA polymerase sigma factor 70 region 4 type 2" evidence="6">
    <location>
        <begin position="128"/>
        <end position="173"/>
    </location>
</feature>
<sequence>MLSKGNISEKLLVIELSKGNEKAFRGLYDKYRPDVYAYSLSLLKSSANAKEVVQEVFLKIWINRNTINPDLSFKSFVFTITRNLSFNFLKKAANDKNLRDEIFNKSKISYNPIENKILEEEYEQMRRMAIDRLSPKRKLIFTMSREEEKSYQEISSELHISLNTVKNHMSKSLDSLRTFLEVNGNFTLSIALLILLIVS</sequence>
<evidence type="ECO:0000256" key="1">
    <source>
        <dbReference type="ARBA" id="ARBA00010641"/>
    </source>
</evidence>
<accession>A0A221V171</accession>